<evidence type="ECO:0000313" key="2">
    <source>
        <dbReference type="Proteomes" id="UP000001489"/>
    </source>
</evidence>
<protein>
    <submittedName>
        <fullName evidence="1">Uncharacterized protein</fullName>
    </submittedName>
</protein>
<reference evidence="1 2" key="1">
    <citation type="journal article" date="2009" name="PLoS Genet.">
        <title>Run-off replication of host-adaptability genes is associated with gene transfer agents in the genome of mouse-infecting Bartonella grahamii.</title>
        <authorList>
            <person name="Berglund E.C."/>
            <person name="Frank A.C."/>
            <person name="Calteau A."/>
            <person name="Vinnere Pettersson O."/>
            <person name="Granberg F."/>
            <person name="Eriksson A.-S."/>
            <person name="Naeslund K."/>
            <person name="Holmberg M."/>
            <person name="Lindroos H."/>
            <person name="Andersson S.G."/>
        </authorList>
    </citation>
    <scope>NUCLEOTIDE SEQUENCE [LARGE SCALE GENOMIC DNA]</scope>
    <source>
        <strain evidence="2">as4aup</strain>
    </source>
</reference>
<sequence length="66" mass="7601">MKTITTEHLAFLTPKTFQKYHKTIDTTIHTLEEKALPLITPKISKEYAKGNFSYAAFKTLINHHPT</sequence>
<dbReference type="AlphaFoldDB" id="C6AES6"/>
<organism evidence="1 2">
    <name type="scientific">Bartonella grahamii (strain as4aup)</name>
    <dbReference type="NCBI Taxonomy" id="634504"/>
    <lineage>
        <taxon>Bacteria</taxon>
        <taxon>Pseudomonadati</taxon>
        <taxon>Pseudomonadota</taxon>
        <taxon>Alphaproteobacteria</taxon>
        <taxon>Hyphomicrobiales</taxon>
        <taxon>Bartonellaceae</taxon>
        <taxon>Bartonella</taxon>
    </lineage>
</organism>
<name>C6AES6_BARGA</name>
<dbReference type="Proteomes" id="UP000001489">
    <property type="component" value="Chromosome"/>
</dbReference>
<keyword evidence="2" id="KW-1185">Reference proteome</keyword>
<dbReference type="RefSeq" id="WP_015856717.1">
    <property type="nucleotide sequence ID" value="NC_012846.1"/>
</dbReference>
<dbReference type="HOGENOM" id="CLU_204397_0_0_5"/>
<evidence type="ECO:0000313" key="1">
    <source>
        <dbReference type="EMBL" id="ACS51681.1"/>
    </source>
</evidence>
<proteinExistence type="predicted"/>
<dbReference type="EMBL" id="CP001562">
    <property type="protein sequence ID" value="ACS51681.1"/>
    <property type="molecule type" value="Genomic_DNA"/>
</dbReference>
<accession>C6AES6</accession>
<gene>
    <name evidence="1" type="ordered locus">Bgr_14940</name>
</gene>
<dbReference type="KEGG" id="bgr:Bgr_14940"/>